<dbReference type="GO" id="GO:0071788">
    <property type="term" value="P:endoplasmic reticulum tubular network maintenance"/>
    <property type="evidence" value="ECO:0007669"/>
    <property type="project" value="UniProtKB-UniRule"/>
</dbReference>
<dbReference type="InParanoid" id="A0A0D2X2A3"/>
<evidence type="ECO:0000313" key="5">
    <source>
        <dbReference type="Proteomes" id="UP000008743"/>
    </source>
</evidence>
<reference evidence="5" key="1">
    <citation type="submission" date="2011-02" db="EMBL/GenBank/DDBJ databases">
        <title>The Genome Sequence of Capsaspora owczarzaki ATCC 30864.</title>
        <authorList>
            <person name="Russ C."/>
            <person name="Cuomo C."/>
            <person name="Burger G."/>
            <person name="Gray M.W."/>
            <person name="Holland P.W.H."/>
            <person name="King N."/>
            <person name="Lang F.B.F."/>
            <person name="Roger A.J."/>
            <person name="Ruiz-Trillo I."/>
            <person name="Young S.K."/>
            <person name="Zeng Q."/>
            <person name="Gargeya S."/>
            <person name="Alvarado L."/>
            <person name="Berlin A."/>
            <person name="Chapman S.B."/>
            <person name="Chen Z."/>
            <person name="Freedman E."/>
            <person name="Gellesch M."/>
            <person name="Goldberg J."/>
            <person name="Griggs A."/>
            <person name="Gujja S."/>
            <person name="Heilman E."/>
            <person name="Heiman D."/>
            <person name="Howarth C."/>
            <person name="Mehta T."/>
            <person name="Neiman D."/>
            <person name="Pearson M."/>
            <person name="Roberts A."/>
            <person name="Saif S."/>
            <person name="Shea T."/>
            <person name="Shenoy N."/>
            <person name="Sisk P."/>
            <person name="Stolte C."/>
            <person name="Sykes S."/>
            <person name="White J."/>
            <person name="Yandava C."/>
            <person name="Haas B."/>
            <person name="Nusbaum C."/>
            <person name="Birren B."/>
        </authorList>
    </citation>
    <scope>NUCLEOTIDE SEQUENCE</scope>
    <source>
        <strain evidence="5">ATCC 30864</strain>
    </source>
</reference>
<feature type="transmembrane region" description="Helical" evidence="1">
    <location>
        <begin position="42"/>
        <end position="64"/>
    </location>
</feature>
<evidence type="ECO:0000313" key="4">
    <source>
        <dbReference type="EMBL" id="KJE92209.1"/>
    </source>
</evidence>
<dbReference type="Proteomes" id="UP000008743">
    <property type="component" value="Unassembled WGS sequence"/>
</dbReference>
<keyword evidence="5" id="KW-1185">Reference proteome</keyword>
<feature type="domain" description="Lunapark zinc ribbon" evidence="3">
    <location>
        <begin position="217"/>
        <end position="266"/>
    </location>
</feature>
<feature type="compositionally biased region" description="Basic and acidic residues" evidence="2">
    <location>
        <begin position="384"/>
        <end position="402"/>
    </location>
</feature>
<dbReference type="PANTHER" id="PTHR22166:SF12">
    <property type="entry name" value="ENDOPLASMIC RETICULUM JUNCTION FORMATION PROTEIN LUNAPARK"/>
    <property type="match status" value="1"/>
</dbReference>
<keyword evidence="1" id="KW-0256">Endoplasmic reticulum</keyword>
<feature type="region of interest" description="Disordered" evidence="2">
    <location>
        <begin position="169"/>
        <end position="188"/>
    </location>
</feature>
<dbReference type="AlphaFoldDB" id="A0A0D2X2A3"/>
<feature type="region of interest" description="Disordered" evidence="2">
    <location>
        <begin position="282"/>
        <end position="309"/>
    </location>
</feature>
<feature type="region of interest" description="Disordered" evidence="2">
    <location>
        <begin position="330"/>
        <end position="402"/>
    </location>
</feature>
<comment type="similarity">
    <text evidence="1">Belongs to the lunapark family.</text>
</comment>
<sequence length="402" mass="44053">MGAVLSFFRRKPRSLPDEIKFLHEQLQESKAKLTESRRAAKSILGTLTIGFVMVYAVAGLVFYFRYFSPDALHESILFALPLLVSPLLLFYILRFAVKAFVRRRATNAEAHTNTLLKRKKQALDEFKASINFDRVQQVLEAYDEGHIQAQAERQRAEFEKYRKEFEKLQQAQARAGPQQQQNQQQRAPLAGTVAAPGVGLVGPRPVRPVPPPNRTSFDRVIDFIVGDGPNQRFALICRNCKNHNGMALPEEFEYIEFYCVYCNAQNPARKKREVHGTIPQYLQGRQPESEPAHAAKSPEPMPGAHGMPVPAHLVNAVKAAAARAAAEQAAEAASTSSSEASSAAPAGPADPKSAQPAEAASSASSTPSDGSDAESATAPESESTGERRSTRRRQATDKSKTS</sequence>
<gene>
    <name evidence="4" type="ORF">CAOG_003221</name>
</gene>
<dbReference type="GO" id="GO:0008270">
    <property type="term" value="F:zinc ion binding"/>
    <property type="evidence" value="ECO:0007669"/>
    <property type="project" value="UniProtKB-KW"/>
</dbReference>
<dbReference type="RefSeq" id="XP_004364060.1">
    <property type="nucleotide sequence ID" value="XM_004364003.2"/>
</dbReference>
<dbReference type="OrthoDB" id="1725934at2759"/>
<dbReference type="EMBL" id="KE346363">
    <property type="protein sequence ID" value="KJE92209.1"/>
    <property type="molecule type" value="Genomic_DNA"/>
</dbReference>
<dbReference type="GO" id="GO:0098826">
    <property type="term" value="C:endoplasmic reticulum tubular network membrane"/>
    <property type="evidence" value="ECO:0007669"/>
    <property type="project" value="UniProtKB-UniRule"/>
</dbReference>
<proteinExistence type="inferred from homology"/>
<name>A0A0D2X2A3_CAPO3</name>
<keyword evidence="1" id="KW-1133">Transmembrane helix</keyword>
<evidence type="ECO:0000256" key="2">
    <source>
        <dbReference type="SAM" id="MobiDB-lite"/>
    </source>
</evidence>
<keyword evidence="1" id="KW-0863">Zinc-finger</keyword>
<keyword evidence="1" id="KW-0812">Transmembrane</keyword>
<dbReference type="GO" id="GO:1903373">
    <property type="term" value="P:positive regulation of endoplasmic reticulum tubular network organization"/>
    <property type="evidence" value="ECO:0007669"/>
    <property type="project" value="UniProtKB-UniRule"/>
</dbReference>
<dbReference type="PANTHER" id="PTHR22166">
    <property type="entry name" value="ENDOPLASMIC RETICULUM JUNCTION FORMATION PROTEIN LUNAPARK"/>
    <property type="match status" value="1"/>
</dbReference>
<dbReference type="InterPro" id="IPR019273">
    <property type="entry name" value="Lunapark_Znf"/>
</dbReference>
<dbReference type="STRING" id="595528.A0A0D2X2A3"/>
<dbReference type="InterPro" id="IPR040115">
    <property type="entry name" value="Lnp"/>
</dbReference>
<feature type="compositionally biased region" description="Low complexity" evidence="2">
    <location>
        <begin position="330"/>
        <end position="370"/>
    </location>
</feature>
<organism evidence="4 5">
    <name type="scientific">Capsaspora owczarzaki (strain ATCC 30864)</name>
    <dbReference type="NCBI Taxonomy" id="595528"/>
    <lineage>
        <taxon>Eukaryota</taxon>
        <taxon>Filasterea</taxon>
        <taxon>Capsaspora</taxon>
    </lineage>
</organism>
<feature type="transmembrane region" description="Helical" evidence="1">
    <location>
        <begin position="76"/>
        <end position="97"/>
    </location>
</feature>
<dbReference type="eggNOG" id="KOG2846">
    <property type="taxonomic scope" value="Eukaryota"/>
</dbReference>
<evidence type="ECO:0000256" key="1">
    <source>
        <dbReference type="RuleBase" id="RU367073"/>
    </source>
</evidence>
<comment type="domain">
    <text evidence="1">The C4-type zinc finger motif is necessary both for its ER three-way tubular junction localization and formation.</text>
</comment>
<dbReference type="FunCoup" id="A0A0D2X2A3">
    <property type="interactions" value="54"/>
</dbReference>
<evidence type="ECO:0000259" key="3">
    <source>
        <dbReference type="Pfam" id="PF10058"/>
    </source>
</evidence>
<dbReference type="Pfam" id="PF10058">
    <property type="entry name" value="Zn_ribbon_10"/>
    <property type="match status" value="1"/>
</dbReference>
<keyword evidence="1" id="KW-0862">Zinc</keyword>
<keyword evidence="1" id="KW-0479">Metal-binding</keyword>
<comment type="subcellular location">
    <subcellularLocation>
        <location evidence="1">Endoplasmic reticulum membrane</location>
        <topology evidence="1">Multi-pass membrane protein</topology>
    </subcellularLocation>
</comment>
<comment type="function">
    <text evidence="1">Plays a role in determining ER morphology.</text>
</comment>
<protein>
    <recommendedName>
        <fullName evidence="1">Endoplasmic reticulum junction formation protein lunapark</fullName>
    </recommendedName>
</protein>
<accession>A0A0D2X2A3</accession>
<keyword evidence="1" id="KW-0472">Membrane</keyword>